<protein>
    <submittedName>
        <fullName evidence="1">Uncharacterized protein</fullName>
    </submittedName>
</protein>
<organism evidence="1 2">
    <name type="scientific">Thelephora ganbajun</name>
    <name type="common">Ganba fungus</name>
    <dbReference type="NCBI Taxonomy" id="370292"/>
    <lineage>
        <taxon>Eukaryota</taxon>
        <taxon>Fungi</taxon>
        <taxon>Dikarya</taxon>
        <taxon>Basidiomycota</taxon>
        <taxon>Agaricomycotina</taxon>
        <taxon>Agaricomycetes</taxon>
        <taxon>Thelephorales</taxon>
        <taxon>Thelephoraceae</taxon>
        <taxon>Thelephora</taxon>
    </lineage>
</organism>
<comment type="caution">
    <text evidence="1">The sequence shown here is derived from an EMBL/GenBank/DDBJ whole genome shotgun (WGS) entry which is preliminary data.</text>
</comment>
<keyword evidence="2" id="KW-1185">Reference proteome</keyword>
<proteinExistence type="predicted"/>
<dbReference type="Proteomes" id="UP000886501">
    <property type="component" value="Unassembled WGS sequence"/>
</dbReference>
<reference evidence="1" key="1">
    <citation type="submission" date="2019-10" db="EMBL/GenBank/DDBJ databases">
        <authorList>
            <consortium name="DOE Joint Genome Institute"/>
            <person name="Kuo A."/>
            <person name="Miyauchi S."/>
            <person name="Kiss E."/>
            <person name="Drula E."/>
            <person name="Kohler A."/>
            <person name="Sanchez-Garcia M."/>
            <person name="Andreopoulos B."/>
            <person name="Barry K.W."/>
            <person name="Bonito G."/>
            <person name="Buee M."/>
            <person name="Carver A."/>
            <person name="Chen C."/>
            <person name="Cichocki N."/>
            <person name="Clum A."/>
            <person name="Culley D."/>
            <person name="Crous P.W."/>
            <person name="Fauchery L."/>
            <person name="Girlanda M."/>
            <person name="Hayes R."/>
            <person name="Keri Z."/>
            <person name="Labutti K."/>
            <person name="Lipzen A."/>
            <person name="Lombard V."/>
            <person name="Magnuson J."/>
            <person name="Maillard F."/>
            <person name="Morin E."/>
            <person name="Murat C."/>
            <person name="Nolan M."/>
            <person name="Ohm R."/>
            <person name="Pangilinan J."/>
            <person name="Pereira M."/>
            <person name="Perotto S."/>
            <person name="Peter M."/>
            <person name="Riley R."/>
            <person name="Sitrit Y."/>
            <person name="Stielow B."/>
            <person name="Szollosi G."/>
            <person name="Zifcakova L."/>
            <person name="Stursova M."/>
            <person name="Spatafora J.W."/>
            <person name="Tedersoo L."/>
            <person name="Vaario L.-M."/>
            <person name="Yamada A."/>
            <person name="Yan M."/>
            <person name="Wang P."/>
            <person name="Xu J."/>
            <person name="Bruns T."/>
            <person name="Baldrian P."/>
            <person name="Vilgalys R."/>
            <person name="Henrissat B."/>
            <person name="Grigoriev I.V."/>
            <person name="Hibbett D."/>
            <person name="Nagy L.G."/>
            <person name="Martin F.M."/>
        </authorList>
    </citation>
    <scope>NUCLEOTIDE SEQUENCE</scope>
    <source>
        <strain evidence="1">P2</strain>
    </source>
</reference>
<gene>
    <name evidence="1" type="ORF">BDM02DRAFT_3088220</name>
</gene>
<evidence type="ECO:0000313" key="1">
    <source>
        <dbReference type="EMBL" id="KAF9652892.1"/>
    </source>
</evidence>
<reference evidence="1" key="2">
    <citation type="journal article" date="2020" name="Nat. Commun.">
        <title>Large-scale genome sequencing of mycorrhizal fungi provides insights into the early evolution of symbiotic traits.</title>
        <authorList>
            <person name="Miyauchi S."/>
            <person name="Kiss E."/>
            <person name="Kuo A."/>
            <person name="Drula E."/>
            <person name="Kohler A."/>
            <person name="Sanchez-Garcia M."/>
            <person name="Morin E."/>
            <person name="Andreopoulos B."/>
            <person name="Barry K.W."/>
            <person name="Bonito G."/>
            <person name="Buee M."/>
            <person name="Carver A."/>
            <person name="Chen C."/>
            <person name="Cichocki N."/>
            <person name="Clum A."/>
            <person name="Culley D."/>
            <person name="Crous P.W."/>
            <person name="Fauchery L."/>
            <person name="Girlanda M."/>
            <person name="Hayes R.D."/>
            <person name="Keri Z."/>
            <person name="LaButti K."/>
            <person name="Lipzen A."/>
            <person name="Lombard V."/>
            <person name="Magnuson J."/>
            <person name="Maillard F."/>
            <person name="Murat C."/>
            <person name="Nolan M."/>
            <person name="Ohm R.A."/>
            <person name="Pangilinan J."/>
            <person name="Pereira M.F."/>
            <person name="Perotto S."/>
            <person name="Peter M."/>
            <person name="Pfister S."/>
            <person name="Riley R."/>
            <person name="Sitrit Y."/>
            <person name="Stielow J.B."/>
            <person name="Szollosi G."/>
            <person name="Zifcakova L."/>
            <person name="Stursova M."/>
            <person name="Spatafora J.W."/>
            <person name="Tedersoo L."/>
            <person name="Vaario L.M."/>
            <person name="Yamada A."/>
            <person name="Yan M."/>
            <person name="Wang P."/>
            <person name="Xu J."/>
            <person name="Bruns T."/>
            <person name="Baldrian P."/>
            <person name="Vilgalys R."/>
            <person name="Dunand C."/>
            <person name="Henrissat B."/>
            <person name="Grigoriev I.V."/>
            <person name="Hibbett D."/>
            <person name="Nagy L.G."/>
            <person name="Martin F.M."/>
        </authorList>
    </citation>
    <scope>NUCLEOTIDE SEQUENCE</scope>
    <source>
        <strain evidence="1">P2</strain>
    </source>
</reference>
<sequence>MSTSSRAQSQSSRYSRKRSNTAQSAYKSNNSAAPSPLTAAPPVKVGESKTLAAWVHDHEKSAAVIFNHNWWPGINEGDLLRVSLGDSESGFLFFVLREDYNSVKPQLQISIPGNTAEVFGIRNNGEITVTKLDKELCKADYVEFAFQDQYLGRNEMWRLGQYLVGKCVYVDQDISFIGVIAAKVTAIYVGGYRVTAGCMTSATKVVYRSLSAKTTLFIQICKEFWQFANDGERYSEKVVHSFLPALCTKWREAGTNHIVTIVLLSRVFYDQSEIDYAAGPLRRDDEGRWYKDFYRVINDLEVVNDWKSTLVSLKDSFWAFQRDILLNHHYHQASLGHSSTSPQAPPLPRLVGQLSYAHDGPILEALNMSLNPTETHYIDRSLSLTGVSMIIITPGTGYFRVSKHLLRLTTTRLVDQGFAVDLIVLTKPPLHQSPIFSFWGVEPELKVGGGAMGSLRSMDPLWGGDDDPCESLGKERTVFWWEPFWMSVSFWDKQMDLPFREDRFVARARMYEIRSLGLLDHDVLSSIEIPYLPKFYSETMTTPIKGQFKDSISKEDADKFDQDVFALSRNVRPPVIGRNSYASSGSGTILSSSYRSVAGRHIRRSGSSNIPPIEESPQLARAELQAEGGERLSTLSAGPLSSSPSHSSIRSRMSTRSGSSESTNASGKSRKTGSRFAPAWLFNPFRSGLSQPQTSNVSASAVTSPTLATTPTITTSPSALTFANSGLKTPVPRSPKPVNILPRASPRNSALSRTLEEDSNLLQHRGSLTRTSPLSTPPRTETTITVMRRTSSAQHNSGVPFPSSLPNRTNPSFPREYVPYHQSSLARRWQHTYPEPLSRMEIKWKSMVTPACLPLTVEHFPTKSELETSYDIFPYDFVVDPPEMRSFLVKPPAIPKGASRDEARRAWAASIMREMVALRLAQGFQFILRSSTPNTSGSGPPPTRFPRRPSAFITDEELSPQAVGAADVLNNSNDPVYLSMSNEIHQISYTGEAIRVRRYVRRIVVSTSIEYQCLIWPKLGEGYTELKTSFASHGLENYGWNRLDMLIAGYENQLHESLRYWRTRFIVIPSADSPLTNIGPTGEKLDDEEIRLVGMDKLAELISRVKWQAPDGSLGTGTQTQPIIRFLPTDLGPAACVLDETLMNRLDEIHALGPLRKNMRSEKDISQMSLCAIGKAMREDPVGLPIKDCRWRGRAYADAFTGSDFVNWLVKEFRDVSSKEQAVEIGGRLQAQGLFDHGRRTHGFLDGHYFYQLRPEYSAPSTPRGWFRTKHPSTFGVVEGSGFYPGNNRTPSRRTRKRLILSQSLVIDIDGNKRSDQAETVILHHDIIHNPATCFHFELQWIGSTARCIEDQLKQWGRTIERYGLKLVEAYVGQICDIREQNPFQSCYPVRLSVPPPIVHDLDKRVPEGTLTHNYFESALLRKFGFVLDIEAASTYPEQIDPVYSYRRAPFKYSQWVHRSGVVFAQVLGGTNGFLFLTNRLMVPGRMGTSLKSKEQRPSALADEVMFKVNDFCSDSATLRGFYDEEIATLTPIPEDPPPLKL</sequence>
<name>A0ACB6ZTC5_THEGA</name>
<accession>A0ACB6ZTC5</accession>
<evidence type="ECO:0000313" key="2">
    <source>
        <dbReference type="Proteomes" id="UP000886501"/>
    </source>
</evidence>
<dbReference type="EMBL" id="MU117966">
    <property type="protein sequence ID" value="KAF9652892.1"/>
    <property type="molecule type" value="Genomic_DNA"/>
</dbReference>